<dbReference type="RefSeq" id="WP_138058535.1">
    <property type="nucleotide sequence ID" value="NZ_VAWE01000006.1"/>
</dbReference>
<feature type="compositionally biased region" description="Basic and acidic residues" evidence="1">
    <location>
        <begin position="25"/>
        <end position="37"/>
    </location>
</feature>
<keyword evidence="3" id="KW-1185">Reference proteome</keyword>
<organism evidence="2 3">
    <name type="scientific">Streptomyces marianii</name>
    <dbReference type="NCBI Taxonomy" id="1817406"/>
    <lineage>
        <taxon>Bacteria</taxon>
        <taxon>Bacillati</taxon>
        <taxon>Actinomycetota</taxon>
        <taxon>Actinomycetes</taxon>
        <taxon>Kitasatosporales</taxon>
        <taxon>Streptomycetaceae</taxon>
        <taxon>Streptomyces</taxon>
    </lineage>
</organism>
<evidence type="ECO:0000313" key="2">
    <source>
        <dbReference type="EMBL" id="TLQ38622.1"/>
    </source>
</evidence>
<dbReference type="AlphaFoldDB" id="A0A5R9DSR3"/>
<feature type="region of interest" description="Disordered" evidence="1">
    <location>
        <begin position="25"/>
        <end position="63"/>
    </location>
</feature>
<dbReference type="Proteomes" id="UP000305921">
    <property type="component" value="Unassembled WGS sequence"/>
</dbReference>
<protein>
    <submittedName>
        <fullName evidence="2">Uncharacterized protein</fullName>
    </submittedName>
</protein>
<name>A0A5R9DSR3_9ACTN</name>
<accession>A0A5R9DSR3</accession>
<reference evidence="2 3" key="1">
    <citation type="submission" date="2019-05" db="EMBL/GenBank/DDBJ databases">
        <title>Streptomyces marianii sp. nov., a novel marine actinomycete from southern coast of India.</title>
        <authorList>
            <person name="Iniyan A.M."/>
            <person name="Wink J."/>
            <person name="Ramprasad E."/>
            <person name="Ramana C.V."/>
            <person name="Bunk B."/>
            <person name="Sproer C."/>
            <person name="Joseph F.-J.R.S."/>
            <person name="Vincent S.G.P."/>
        </authorList>
    </citation>
    <scope>NUCLEOTIDE SEQUENCE [LARGE SCALE GENOMIC DNA]</scope>
    <source>
        <strain evidence="2 3">ICN19</strain>
    </source>
</reference>
<comment type="caution">
    <text evidence="2">The sequence shown here is derived from an EMBL/GenBank/DDBJ whole genome shotgun (WGS) entry which is preliminary data.</text>
</comment>
<evidence type="ECO:0000256" key="1">
    <source>
        <dbReference type="SAM" id="MobiDB-lite"/>
    </source>
</evidence>
<feature type="compositionally biased region" description="Pro residues" evidence="1">
    <location>
        <begin position="39"/>
        <end position="49"/>
    </location>
</feature>
<gene>
    <name evidence="2" type="ORF">FEF34_40815</name>
</gene>
<sequence length="63" mass="6883">MDRIATPPCVMTMVRLSAGLTAVVERQEREDERHDYEPEPGPVMVPRPRPAVGAVPASSRGGR</sequence>
<evidence type="ECO:0000313" key="3">
    <source>
        <dbReference type="Proteomes" id="UP000305921"/>
    </source>
</evidence>
<dbReference type="EMBL" id="VAWE01000006">
    <property type="protein sequence ID" value="TLQ38622.1"/>
    <property type="molecule type" value="Genomic_DNA"/>
</dbReference>
<proteinExistence type="predicted"/>